<keyword evidence="10" id="KW-0449">Lipoprotein</keyword>
<comment type="similarity">
    <text evidence="3">Belongs to the peptidase C19 family.</text>
</comment>
<keyword evidence="9" id="KW-0539">Nucleus</keyword>
<dbReference type="InterPro" id="IPR018200">
    <property type="entry name" value="USP_CS"/>
</dbReference>
<evidence type="ECO:0000313" key="13">
    <source>
        <dbReference type="EMBL" id="CAD8684444.1"/>
    </source>
</evidence>
<dbReference type="AlphaFoldDB" id="A0A7S0RRT0"/>
<evidence type="ECO:0000256" key="3">
    <source>
        <dbReference type="ARBA" id="ARBA00009085"/>
    </source>
</evidence>
<dbReference type="Pfam" id="PF00443">
    <property type="entry name" value="UCH"/>
    <property type="match status" value="1"/>
</dbReference>
<gene>
    <name evidence="13" type="ORF">CLEI1391_LOCUS11784</name>
</gene>
<dbReference type="PROSITE" id="PS00973">
    <property type="entry name" value="USP_2"/>
    <property type="match status" value="1"/>
</dbReference>
<dbReference type="PROSITE" id="PS00972">
    <property type="entry name" value="USP_1"/>
    <property type="match status" value="1"/>
</dbReference>
<dbReference type="PANTHER" id="PTHR24006">
    <property type="entry name" value="UBIQUITIN CARBOXYL-TERMINAL HYDROLASE"/>
    <property type="match status" value="1"/>
</dbReference>
<evidence type="ECO:0000256" key="2">
    <source>
        <dbReference type="ARBA" id="ARBA00004123"/>
    </source>
</evidence>
<dbReference type="CDD" id="cd02663">
    <property type="entry name" value="Peptidase_C19G"/>
    <property type="match status" value="1"/>
</dbReference>
<evidence type="ECO:0000259" key="12">
    <source>
        <dbReference type="PROSITE" id="PS50235"/>
    </source>
</evidence>
<dbReference type="InterPro" id="IPR001394">
    <property type="entry name" value="Peptidase_C19_UCH"/>
</dbReference>
<keyword evidence="6" id="KW-0519">Myristate</keyword>
<dbReference type="InterPro" id="IPR028889">
    <property type="entry name" value="USP"/>
</dbReference>
<evidence type="ECO:0000256" key="5">
    <source>
        <dbReference type="ARBA" id="ARBA00022670"/>
    </source>
</evidence>
<dbReference type="GO" id="GO:0005829">
    <property type="term" value="C:cytosol"/>
    <property type="evidence" value="ECO:0007669"/>
    <property type="project" value="TreeGrafter"/>
</dbReference>
<dbReference type="InterPro" id="IPR050164">
    <property type="entry name" value="Peptidase_C19"/>
</dbReference>
<name>A0A7S0RRT0_9CHLO</name>
<comment type="catalytic activity">
    <reaction evidence="1">
        <text>Thiol-dependent hydrolysis of ester, thioester, amide, peptide and isopeptide bonds formed by the C-terminal Gly of ubiquitin (a 76-residue protein attached to proteins as an intracellular targeting signal).</text>
        <dbReference type="EC" id="3.4.19.12"/>
    </reaction>
</comment>
<dbReference type="GO" id="GO:0016579">
    <property type="term" value="P:protein deubiquitination"/>
    <property type="evidence" value="ECO:0007669"/>
    <property type="project" value="InterPro"/>
</dbReference>
<organism evidence="13">
    <name type="scientific">Chlamydomonas leiostraca</name>
    <dbReference type="NCBI Taxonomy" id="1034604"/>
    <lineage>
        <taxon>Eukaryota</taxon>
        <taxon>Viridiplantae</taxon>
        <taxon>Chlorophyta</taxon>
        <taxon>core chlorophytes</taxon>
        <taxon>Chlorophyceae</taxon>
        <taxon>CS clade</taxon>
        <taxon>Chlamydomonadales</taxon>
        <taxon>Chlamydomonadaceae</taxon>
        <taxon>Chlamydomonas</taxon>
    </lineage>
</organism>
<evidence type="ECO:0000256" key="10">
    <source>
        <dbReference type="ARBA" id="ARBA00023288"/>
    </source>
</evidence>
<dbReference type="InterPro" id="IPR038765">
    <property type="entry name" value="Papain-like_cys_pep_sf"/>
</dbReference>
<dbReference type="EMBL" id="HBFB01020954">
    <property type="protein sequence ID" value="CAD8684444.1"/>
    <property type="molecule type" value="Transcribed_RNA"/>
</dbReference>
<dbReference type="GO" id="GO:0004843">
    <property type="term" value="F:cysteine-type deubiquitinase activity"/>
    <property type="evidence" value="ECO:0007669"/>
    <property type="project" value="UniProtKB-EC"/>
</dbReference>
<evidence type="ECO:0000256" key="1">
    <source>
        <dbReference type="ARBA" id="ARBA00000707"/>
    </source>
</evidence>
<keyword evidence="8" id="KW-0378">Hydrolase</keyword>
<dbReference type="PROSITE" id="PS50235">
    <property type="entry name" value="USP_3"/>
    <property type="match status" value="1"/>
</dbReference>
<dbReference type="EC" id="3.4.19.12" evidence="4"/>
<dbReference type="Gene3D" id="3.90.70.10">
    <property type="entry name" value="Cysteine proteinases"/>
    <property type="match status" value="1"/>
</dbReference>
<accession>A0A7S0RRT0</accession>
<evidence type="ECO:0000256" key="11">
    <source>
        <dbReference type="ARBA" id="ARBA00053800"/>
    </source>
</evidence>
<dbReference type="GO" id="GO:0006508">
    <property type="term" value="P:proteolysis"/>
    <property type="evidence" value="ECO:0007669"/>
    <property type="project" value="UniProtKB-KW"/>
</dbReference>
<dbReference type="GO" id="GO:0005634">
    <property type="term" value="C:nucleus"/>
    <property type="evidence" value="ECO:0007669"/>
    <property type="project" value="UniProtKB-SubCell"/>
</dbReference>
<feature type="domain" description="USP" evidence="12">
    <location>
        <begin position="22"/>
        <end position="347"/>
    </location>
</feature>
<keyword evidence="7" id="KW-0833">Ubl conjugation pathway</keyword>
<comment type="subcellular location">
    <subcellularLocation>
        <location evidence="2">Nucleus</location>
    </subcellularLocation>
</comment>
<reference evidence="13" key="1">
    <citation type="submission" date="2021-01" db="EMBL/GenBank/DDBJ databases">
        <authorList>
            <person name="Corre E."/>
            <person name="Pelletier E."/>
            <person name="Niang G."/>
            <person name="Scheremetjew M."/>
            <person name="Finn R."/>
            <person name="Kale V."/>
            <person name="Holt S."/>
            <person name="Cochrane G."/>
            <person name="Meng A."/>
            <person name="Brown T."/>
            <person name="Cohen L."/>
        </authorList>
    </citation>
    <scope>NUCLEOTIDE SEQUENCE</scope>
    <source>
        <strain evidence="13">SAG 11-49</strain>
    </source>
</reference>
<dbReference type="PANTHER" id="PTHR24006:SF733">
    <property type="entry name" value="RE52890P"/>
    <property type="match status" value="1"/>
</dbReference>
<evidence type="ECO:0000256" key="4">
    <source>
        <dbReference type="ARBA" id="ARBA00012759"/>
    </source>
</evidence>
<keyword evidence="5" id="KW-0645">Protease</keyword>
<proteinExistence type="inferred from homology"/>
<sequence length="352" mass="40112">MGNGGSKLEKALAESPDDERYYGLENFGNTCYCNSVIQALYFCKPFRERILQYAAKLPRDCPENLLNCLADLFVQINTSKKKTGVISPRKFVQRLKRDNELFSGYMHQDAHEFLNYLLNQAAEILEGEAKDEAKARGLPPPAQPINTWVHDIFQGRLVNETRCLQCETVTSREEVFMDLSLEIDQNCSLTSCLRNFSAMETLDRDDKFFCDHCCCLQEAQKRMLIKQLPSCLILHLKRFKYVETQGRMRKLMYRVVFPLELKLSNTAPDASGADALYTLFAVVVHVGNGPHHGHYVSLIKSHSTWLFFDDESVDSITECQVQSTFGSTQEFGASNMDHGYILFYERAPSASC</sequence>
<dbReference type="SUPFAM" id="SSF54001">
    <property type="entry name" value="Cysteine proteinases"/>
    <property type="match status" value="1"/>
</dbReference>
<dbReference type="FunFam" id="3.90.70.10:FF:000035">
    <property type="entry name" value="Ubiquitin carboxyl-terminal hydrolase 3"/>
    <property type="match status" value="1"/>
</dbReference>
<evidence type="ECO:0000256" key="8">
    <source>
        <dbReference type="ARBA" id="ARBA00022801"/>
    </source>
</evidence>
<comment type="function">
    <text evidence="11">Recognizes and hydrolyzes the peptide bond at the C-terminal Gly of ubiquitin. Involved in the processing of poly-ubiquitin precursors as well as that of ubiquitinated proteins. Required for the correct development of pollen.</text>
</comment>
<protein>
    <recommendedName>
        <fullName evidence="4">ubiquitinyl hydrolase 1</fullName>
        <ecNumber evidence="4">3.4.19.12</ecNumber>
    </recommendedName>
</protein>
<evidence type="ECO:0000256" key="6">
    <source>
        <dbReference type="ARBA" id="ARBA00022707"/>
    </source>
</evidence>
<evidence type="ECO:0000256" key="7">
    <source>
        <dbReference type="ARBA" id="ARBA00022786"/>
    </source>
</evidence>
<evidence type="ECO:0000256" key="9">
    <source>
        <dbReference type="ARBA" id="ARBA00023242"/>
    </source>
</evidence>